<dbReference type="Proteomes" id="UP000620124">
    <property type="component" value="Unassembled WGS sequence"/>
</dbReference>
<evidence type="ECO:0000259" key="1">
    <source>
        <dbReference type="Pfam" id="PF20152"/>
    </source>
</evidence>
<organism evidence="2 3">
    <name type="scientific">Mycena venus</name>
    <dbReference type="NCBI Taxonomy" id="2733690"/>
    <lineage>
        <taxon>Eukaryota</taxon>
        <taxon>Fungi</taxon>
        <taxon>Dikarya</taxon>
        <taxon>Basidiomycota</taxon>
        <taxon>Agaricomycotina</taxon>
        <taxon>Agaricomycetes</taxon>
        <taxon>Agaricomycetidae</taxon>
        <taxon>Agaricales</taxon>
        <taxon>Marasmiineae</taxon>
        <taxon>Mycenaceae</taxon>
        <taxon>Mycena</taxon>
    </lineage>
</organism>
<sequence>MTYKVGLGELNYLRLSAESSSTSLCAIAALISIINSPNTLIYASFYFCLGRQVYSNALLASLNARHVIRGHIHDVDSNFQNKSYQNTRSQLSRTVMLTGPAEIIAATELAAHVDADRDHETAIYNYVGARHHLKAGRSDSDARSDGPSIAGDS</sequence>
<gene>
    <name evidence="2" type="ORF">MVEN_01603100</name>
</gene>
<dbReference type="InterPro" id="IPR045339">
    <property type="entry name" value="DUF6534"/>
</dbReference>
<evidence type="ECO:0000313" key="3">
    <source>
        <dbReference type="Proteomes" id="UP000620124"/>
    </source>
</evidence>
<dbReference type="OrthoDB" id="3263055at2759"/>
<keyword evidence="3" id="KW-1185">Reference proteome</keyword>
<dbReference type="Pfam" id="PF20152">
    <property type="entry name" value="DUF6534"/>
    <property type="match status" value="1"/>
</dbReference>
<reference evidence="2" key="1">
    <citation type="submission" date="2020-05" db="EMBL/GenBank/DDBJ databases">
        <title>Mycena genomes resolve the evolution of fungal bioluminescence.</title>
        <authorList>
            <person name="Tsai I.J."/>
        </authorList>
    </citation>
    <scope>NUCLEOTIDE SEQUENCE</scope>
    <source>
        <strain evidence="2">CCC161011</strain>
    </source>
</reference>
<name>A0A8H6XSU6_9AGAR</name>
<protein>
    <recommendedName>
        <fullName evidence="1">DUF6534 domain-containing protein</fullName>
    </recommendedName>
</protein>
<proteinExistence type="predicted"/>
<feature type="domain" description="DUF6534" evidence="1">
    <location>
        <begin position="22"/>
        <end position="66"/>
    </location>
</feature>
<dbReference type="AlphaFoldDB" id="A0A8H6XSU6"/>
<accession>A0A8H6XSU6</accession>
<comment type="caution">
    <text evidence="2">The sequence shown here is derived from an EMBL/GenBank/DDBJ whole genome shotgun (WGS) entry which is preliminary data.</text>
</comment>
<evidence type="ECO:0000313" key="2">
    <source>
        <dbReference type="EMBL" id="KAF7345817.1"/>
    </source>
</evidence>
<dbReference type="EMBL" id="JACAZI010000013">
    <property type="protein sequence ID" value="KAF7345817.1"/>
    <property type="molecule type" value="Genomic_DNA"/>
</dbReference>